<protein>
    <submittedName>
        <fullName evidence="1">Bacteriocin</fullName>
    </submittedName>
</protein>
<dbReference type="InterPro" id="IPR019493">
    <property type="entry name" value="Bacteriocin_IIb_lactacin-rel"/>
</dbReference>
<dbReference type="RefSeq" id="WP_193524092.1">
    <property type="nucleotide sequence ID" value="NZ_JABASA010000038.1"/>
</dbReference>
<dbReference type="InterPro" id="IPR010133">
    <property type="entry name" value="Bacteriocin_signal_seq"/>
</dbReference>
<dbReference type="EMBL" id="JABASA010000038">
    <property type="protein sequence ID" value="NMD50018.1"/>
    <property type="molecule type" value="Genomic_DNA"/>
</dbReference>
<evidence type="ECO:0000313" key="2">
    <source>
        <dbReference type="Proteomes" id="UP000532121"/>
    </source>
</evidence>
<gene>
    <name evidence="1" type="ORF">HHO37_10320</name>
</gene>
<accession>A0A7X9QGZ7</accession>
<name>A0A7X9QGZ7_STRRT</name>
<dbReference type="NCBIfam" id="TIGR01847">
    <property type="entry name" value="bacteriocin_sig"/>
    <property type="match status" value="1"/>
</dbReference>
<comment type="caution">
    <text evidence="1">The sequence shown here is derived from an EMBL/GenBank/DDBJ whole genome shotgun (WGS) entry which is preliminary data.</text>
</comment>
<dbReference type="AlphaFoldDB" id="A0A7X9QGZ7"/>
<dbReference type="GO" id="GO:0042742">
    <property type="term" value="P:defense response to bacterium"/>
    <property type="evidence" value="ECO:0007669"/>
    <property type="project" value="InterPro"/>
</dbReference>
<proteinExistence type="predicted"/>
<dbReference type="Pfam" id="PF10439">
    <property type="entry name" value="Bacteriocin_IIc"/>
    <property type="match status" value="1"/>
</dbReference>
<evidence type="ECO:0000313" key="1">
    <source>
        <dbReference type="EMBL" id="NMD50018.1"/>
    </source>
</evidence>
<organism evidence="1 2">
    <name type="scientific">Streptococcus ratti</name>
    <dbReference type="NCBI Taxonomy" id="1341"/>
    <lineage>
        <taxon>Bacteria</taxon>
        <taxon>Bacillati</taxon>
        <taxon>Bacillota</taxon>
        <taxon>Bacilli</taxon>
        <taxon>Lactobacillales</taxon>
        <taxon>Streptococcaceae</taxon>
        <taxon>Streptococcus</taxon>
    </lineage>
</organism>
<dbReference type="Proteomes" id="UP000532121">
    <property type="component" value="Unassembled WGS sequence"/>
</dbReference>
<reference evidence="1 2" key="1">
    <citation type="submission" date="2020-04" db="EMBL/GenBank/DDBJ databases">
        <title>MicrobeNet Type strains.</title>
        <authorList>
            <person name="Nicholson A.C."/>
        </authorList>
    </citation>
    <scope>NUCLEOTIDE SEQUENCE [LARGE SCALE GENOMIC DNA]</scope>
    <source>
        <strain evidence="1 2">DSM 22768</strain>
    </source>
</reference>
<sequence>MLKNDYMDYKSLTEDELSQIEGGKSGIFKAAGYCAGDALLGAWSGPAGMAAGCAVGIVESFF</sequence>